<gene>
    <name evidence="2" type="ORF">SAMN05216361_0513</name>
</gene>
<organism evidence="2 3">
    <name type="scientific">Marisediminitalea aggregata</name>
    <dbReference type="NCBI Taxonomy" id="634436"/>
    <lineage>
        <taxon>Bacteria</taxon>
        <taxon>Pseudomonadati</taxon>
        <taxon>Pseudomonadota</taxon>
        <taxon>Gammaproteobacteria</taxon>
        <taxon>Alteromonadales</taxon>
        <taxon>Alteromonadaceae</taxon>
        <taxon>Marisediminitalea</taxon>
    </lineage>
</organism>
<dbReference type="OrthoDB" id="5295456at2"/>
<evidence type="ECO:0000313" key="3">
    <source>
        <dbReference type="Proteomes" id="UP000184520"/>
    </source>
</evidence>
<name>A0A1M5ES78_9ALTE</name>
<evidence type="ECO:0000259" key="1">
    <source>
        <dbReference type="PROSITE" id="PS50995"/>
    </source>
</evidence>
<dbReference type="InterPro" id="IPR036388">
    <property type="entry name" value="WH-like_DNA-bd_sf"/>
</dbReference>
<dbReference type="InterPro" id="IPR000835">
    <property type="entry name" value="HTH_MarR-typ"/>
</dbReference>
<dbReference type="InterPro" id="IPR036390">
    <property type="entry name" value="WH_DNA-bd_sf"/>
</dbReference>
<feature type="domain" description="HTH marR-type" evidence="1">
    <location>
        <begin position="1"/>
        <end position="141"/>
    </location>
</feature>
<dbReference type="InterPro" id="IPR039422">
    <property type="entry name" value="MarR/SlyA-like"/>
</dbReference>
<dbReference type="PRINTS" id="PR00598">
    <property type="entry name" value="HTHMARR"/>
</dbReference>
<dbReference type="EMBL" id="FQWD01000001">
    <property type="protein sequence ID" value="SHF82006.1"/>
    <property type="molecule type" value="Genomic_DNA"/>
</dbReference>
<dbReference type="SMART" id="SM00347">
    <property type="entry name" value="HTH_MARR"/>
    <property type="match status" value="1"/>
</dbReference>
<keyword evidence="2" id="KW-0238">DNA-binding</keyword>
<proteinExistence type="predicted"/>
<dbReference type="SUPFAM" id="SSF46785">
    <property type="entry name" value="Winged helix' DNA-binding domain"/>
    <property type="match status" value="1"/>
</dbReference>
<reference evidence="3" key="1">
    <citation type="submission" date="2016-11" db="EMBL/GenBank/DDBJ databases">
        <authorList>
            <person name="Varghese N."/>
            <person name="Submissions S."/>
        </authorList>
    </citation>
    <scope>NUCLEOTIDE SEQUENCE [LARGE SCALE GENOMIC DNA]</scope>
    <source>
        <strain evidence="3">CGMCC 1.8995</strain>
    </source>
</reference>
<dbReference type="PROSITE" id="PS50995">
    <property type="entry name" value="HTH_MARR_2"/>
    <property type="match status" value="1"/>
</dbReference>
<dbReference type="PANTHER" id="PTHR33164">
    <property type="entry name" value="TRANSCRIPTIONAL REGULATOR, MARR FAMILY"/>
    <property type="match status" value="1"/>
</dbReference>
<evidence type="ECO:0000313" key="2">
    <source>
        <dbReference type="EMBL" id="SHF82006.1"/>
    </source>
</evidence>
<keyword evidence="3" id="KW-1185">Reference proteome</keyword>
<dbReference type="GO" id="GO:0003677">
    <property type="term" value="F:DNA binding"/>
    <property type="evidence" value="ECO:0007669"/>
    <property type="project" value="UniProtKB-KW"/>
</dbReference>
<dbReference type="PANTHER" id="PTHR33164:SF43">
    <property type="entry name" value="HTH-TYPE TRANSCRIPTIONAL REPRESSOR YETL"/>
    <property type="match status" value="1"/>
</dbReference>
<protein>
    <submittedName>
        <fullName evidence="2">DNA-binding transcriptional regulator, MarR family</fullName>
    </submittedName>
</protein>
<dbReference type="Pfam" id="PF01047">
    <property type="entry name" value="MarR"/>
    <property type="match status" value="1"/>
</dbReference>
<dbReference type="Proteomes" id="UP000184520">
    <property type="component" value="Unassembled WGS sequence"/>
</dbReference>
<dbReference type="STRING" id="634436.SAMN05216361_0513"/>
<dbReference type="AlphaFoldDB" id="A0A1M5ES78"/>
<dbReference type="Gene3D" id="1.10.10.10">
    <property type="entry name" value="Winged helix-like DNA-binding domain superfamily/Winged helix DNA-binding domain"/>
    <property type="match status" value="1"/>
</dbReference>
<sequence>MSSLTHSMQLILTLVKTQGQVLKPLESTLSVHGISFTEWLVMHRLYQSSDHTIKRVSLADAIGVTASGVTRLLLPMEKVGWVERVTNARDARVSLVRLTSGGLEAYQQATNSIEHAANRVTNMMNQQQVEQCMGLLSSLHLSAIDAAQLS</sequence>
<dbReference type="GO" id="GO:0003700">
    <property type="term" value="F:DNA-binding transcription factor activity"/>
    <property type="evidence" value="ECO:0007669"/>
    <property type="project" value="InterPro"/>
</dbReference>
<dbReference type="GO" id="GO:0006950">
    <property type="term" value="P:response to stress"/>
    <property type="evidence" value="ECO:0007669"/>
    <property type="project" value="TreeGrafter"/>
</dbReference>
<accession>A0A1M5ES78</accession>
<dbReference type="RefSeq" id="WP_073317334.1">
    <property type="nucleotide sequence ID" value="NZ_FQWD01000001.1"/>
</dbReference>